<dbReference type="EMBL" id="JAUNZN010000004">
    <property type="protein sequence ID" value="KAK4821755.1"/>
    <property type="molecule type" value="Genomic_DNA"/>
</dbReference>
<dbReference type="Proteomes" id="UP001333110">
    <property type="component" value="Unassembled WGS sequence"/>
</dbReference>
<dbReference type="GO" id="GO:0003676">
    <property type="term" value="F:nucleic acid binding"/>
    <property type="evidence" value="ECO:0007669"/>
    <property type="project" value="InterPro"/>
</dbReference>
<proteinExistence type="predicted"/>
<dbReference type="Pfam" id="PF00075">
    <property type="entry name" value="RNase_H"/>
    <property type="match status" value="1"/>
</dbReference>
<name>A0AAN7NTM1_MYCAM</name>
<protein>
    <recommendedName>
        <fullName evidence="1">RNase H type-1 domain-containing protein</fullName>
    </recommendedName>
</protein>
<dbReference type="InterPro" id="IPR012337">
    <property type="entry name" value="RNaseH-like_sf"/>
</dbReference>
<sequence>MALPGASGRKHQGRLEVDPWAFGVGDTEDLRPAILQLKNRYWQHMKDFEVLRKWLVLKHSSSWHPDCWCWAGCSKGGSPLHIMQLMLLGCTDHTTGSNRNLNHPGILEVTMDWPEGTDFGISPEEEYALFTDGSCRLLGKHWRWKAAVWSPIQQVTNTAEGESESSQFAEVTAIQLALDTAEREKWPVLCLCTDSWVVANALWGWLQQWKQSNWQHRVLWFHPSQQLSTTQLLAHSPPPPKPAPRRKPTWAAALWQGISAQVENLVVEVRHMLTYPRVWPLKDIGTTSRWIRLLRLKWLSGPMTPQAIKEQMQHTDGLMTDGVDLTMDTIAQVIHECETCATIKQAKRLKPLWYGGRWLK</sequence>
<feature type="domain" description="RNase H type-1" evidence="1">
    <location>
        <begin position="125"/>
        <end position="216"/>
    </location>
</feature>
<gene>
    <name evidence="2" type="ORF">QYF61_000816</name>
</gene>
<dbReference type="SUPFAM" id="SSF53098">
    <property type="entry name" value="Ribonuclease H-like"/>
    <property type="match status" value="1"/>
</dbReference>
<organism evidence="2 3">
    <name type="scientific">Mycteria americana</name>
    <name type="common">Wood stork</name>
    <dbReference type="NCBI Taxonomy" id="33587"/>
    <lineage>
        <taxon>Eukaryota</taxon>
        <taxon>Metazoa</taxon>
        <taxon>Chordata</taxon>
        <taxon>Craniata</taxon>
        <taxon>Vertebrata</taxon>
        <taxon>Euteleostomi</taxon>
        <taxon>Archelosauria</taxon>
        <taxon>Archosauria</taxon>
        <taxon>Dinosauria</taxon>
        <taxon>Saurischia</taxon>
        <taxon>Theropoda</taxon>
        <taxon>Coelurosauria</taxon>
        <taxon>Aves</taxon>
        <taxon>Neognathae</taxon>
        <taxon>Neoaves</taxon>
        <taxon>Aequornithes</taxon>
        <taxon>Ciconiiformes</taxon>
        <taxon>Ciconiidae</taxon>
        <taxon>Mycteria</taxon>
    </lineage>
</organism>
<reference evidence="2 3" key="1">
    <citation type="journal article" date="2023" name="J. Hered.">
        <title>Chromosome-level genome of the wood stork (Mycteria americana) provides insight into avian chromosome evolution.</title>
        <authorList>
            <person name="Flamio R. Jr."/>
            <person name="Ramstad K.M."/>
        </authorList>
    </citation>
    <scope>NUCLEOTIDE SEQUENCE [LARGE SCALE GENOMIC DNA]</scope>
    <source>
        <strain evidence="2">JAX WOST 10</strain>
    </source>
</reference>
<evidence type="ECO:0000259" key="1">
    <source>
        <dbReference type="Pfam" id="PF00075"/>
    </source>
</evidence>
<keyword evidence="3" id="KW-1185">Reference proteome</keyword>
<dbReference type="InterPro" id="IPR036397">
    <property type="entry name" value="RNaseH_sf"/>
</dbReference>
<dbReference type="GO" id="GO:0004523">
    <property type="term" value="F:RNA-DNA hybrid ribonuclease activity"/>
    <property type="evidence" value="ECO:0007669"/>
    <property type="project" value="InterPro"/>
</dbReference>
<evidence type="ECO:0000313" key="2">
    <source>
        <dbReference type="EMBL" id="KAK4821755.1"/>
    </source>
</evidence>
<evidence type="ECO:0000313" key="3">
    <source>
        <dbReference type="Proteomes" id="UP001333110"/>
    </source>
</evidence>
<comment type="caution">
    <text evidence="2">The sequence shown here is derived from an EMBL/GenBank/DDBJ whole genome shotgun (WGS) entry which is preliminary data.</text>
</comment>
<dbReference type="AlphaFoldDB" id="A0AAN7NTM1"/>
<dbReference type="InterPro" id="IPR002156">
    <property type="entry name" value="RNaseH_domain"/>
</dbReference>
<dbReference type="Gene3D" id="3.30.420.10">
    <property type="entry name" value="Ribonuclease H-like superfamily/Ribonuclease H"/>
    <property type="match status" value="1"/>
</dbReference>
<accession>A0AAN7NTM1</accession>